<feature type="binding site" evidence="5">
    <location>
        <begin position="107"/>
        <end position="110"/>
    </location>
    <ligand>
        <name>S-adenosyl-L-methionine</name>
        <dbReference type="ChEBI" id="CHEBI:59789"/>
    </ligand>
</feature>
<evidence type="ECO:0000313" key="9">
    <source>
        <dbReference type="Proteomes" id="UP000000792"/>
    </source>
</evidence>
<feature type="binding site" evidence="5">
    <location>
        <position position="174"/>
    </location>
    <ligand>
        <name>S-adenosyl-L-methionine</name>
        <dbReference type="ChEBI" id="CHEBI:59789"/>
    </ligand>
</feature>
<evidence type="ECO:0000256" key="3">
    <source>
        <dbReference type="ARBA" id="ARBA00022691"/>
    </source>
</evidence>
<dbReference type="CDD" id="cd02440">
    <property type="entry name" value="AdoMet_MTases"/>
    <property type="match status" value="1"/>
</dbReference>
<dbReference type="GO" id="GO:0031515">
    <property type="term" value="C:tRNA (m1A) methyltransferase complex"/>
    <property type="evidence" value="ECO:0000318"/>
    <property type="project" value="GO_Central"/>
</dbReference>
<keyword evidence="1 8" id="KW-0489">Methyltransferase</keyword>
<feature type="domain" description="tRNA (adenine(58)-N(1))-methyltransferase catalytic subunit TRM61 C-terminal" evidence="7">
    <location>
        <begin position="57"/>
        <end position="292"/>
    </location>
</feature>
<dbReference type="Gene3D" id="3.40.50.150">
    <property type="entry name" value="Vaccinia Virus protein VP39"/>
    <property type="match status" value="1"/>
</dbReference>
<dbReference type="PIRSF" id="PIRSF017269">
    <property type="entry name" value="GCD14"/>
    <property type="match status" value="1"/>
</dbReference>
<dbReference type="InterPro" id="IPR049470">
    <property type="entry name" value="TRM61_C"/>
</dbReference>
<dbReference type="HOGENOM" id="CLU_025402_0_1_2"/>
<dbReference type="PANTHER" id="PTHR12133">
    <property type="entry name" value="TRNA (ADENINE(58)-N(1))-METHYLTRANSFERASE"/>
    <property type="match status" value="1"/>
</dbReference>
<dbReference type="FunCoup" id="A9A497">
    <property type="interactions" value="91"/>
</dbReference>
<dbReference type="STRING" id="436308.Nmar_0690"/>
<evidence type="ECO:0000256" key="6">
    <source>
        <dbReference type="SAM" id="MobiDB-lite"/>
    </source>
</evidence>
<evidence type="ECO:0000313" key="8">
    <source>
        <dbReference type="EMBL" id="ABX12586.1"/>
    </source>
</evidence>
<dbReference type="Gene3D" id="3.10.330.20">
    <property type="match status" value="1"/>
</dbReference>
<evidence type="ECO:0000256" key="2">
    <source>
        <dbReference type="ARBA" id="ARBA00022679"/>
    </source>
</evidence>
<dbReference type="InterPro" id="IPR014816">
    <property type="entry name" value="tRNA_MeTrfase_Gcd14"/>
</dbReference>
<dbReference type="OrthoDB" id="30774at2157"/>
<gene>
    <name evidence="8" type="ordered locus">Nmar_0690</name>
</gene>
<dbReference type="AlphaFoldDB" id="A9A497"/>
<dbReference type="EMBL" id="CP000866">
    <property type="protein sequence ID" value="ABX12586.1"/>
    <property type="molecule type" value="Genomic_DNA"/>
</dbReference>
<dbReference type="EnsemblBacteria" id="ABX12586">
    <property type="protein sequence ID" value="ABX12586"/>
    <property type="gene ID" value="Nmar_0690"/>
</dbReference>
<dbReference type="eggNOG" id="arCOG00978">
    <property type="taxonomic scope" value="Archaea"/>
</dbReference>
<keyword evidence="3 5" id="KW-0949">S-adenosyl-L-methionine</keyword>
<evidence type="ECO:0000256" key="5">
    <source>
        <dbReference type="PIRSR" id="PIRSR017269-1"/>
    </source>
</evidence>
<protein>
    <submittedName>
        <fullName evidence="8">tRNA methyltransferase complex GCD14 subunit</fullName>
    </submittedName>
</protein>
<keyword evidence="9" id="KW-1185">Reference proteome</keyword>
<dbReference type="InterPro" id="IPR029063">
    <property type="entry name" value="SAM-dependent_MTases_sf"/>
</dbReference>
<evidence type="ECO:0000256" key="4">
    <source>
        <dbReference type="ARBA" id="ARBA00022694"/>
    </source>
</evidence>
<feature type="compositionally biased region" description="Basic residues" evidence="6">
    <location>
        <begin position="276"/>
        <end position="293"/>
    </location>
</feature>
<dbReference type="RefSeq" id="WP_012215073.1">
    <property type="nucleotide sequence ID" value="NC_010085.1"/>
</dbReference>
<evidence type="ECO:0000256" key="1">
    <source>
        <dbReference type="ARBA" id="ARBA00022603"/>
    </source>
</evidence>
<name>A9A497_NITMS</name>
<feature type="region of interest" description="Disordered" evidence="6">
    <location>
        <begin position="260"/>
        <end position="293"/>
    </location>
</feature>
<dbReference type="PROSITE" id="PS51620">
    <property type="entry name" value="SAM_TRM61"/>
    <property type="match status" value="1"/>
</dbReference>
<dbReference type="InParanoid" id="A9A497"/>
<feature type="binding site" evidence="5">
    <location>
        <position position="156"/>
    </location>
    <ligand>
        <name>S-adenosyl-L-methionine</name>
        <dbReference type="ChEBI" id="CHEBI:59789"/>
    </ligand>
</feature>
<dbReference type="KEGG" id="nmr:Nmar_0690"/>
<dbReference type="Proteomes" id="UP000000792">
    <property type="component" value="Chromosome"/>
</dbReference>
<dbReference type="GO" id="GO:0160107">
    <property type="term" value="F:tRNA (adenine(58)-N1)-methyltransferase activity"/>
    <property type="evidence" value="ECO:0007669"/>
    <property type="project" value="InterPro"/>
</dbReference>
<dbReference type="PhylomeDB" id="A9A497"/>
<dbReference type="SUPFAM" id="SSF53335">
    <property type="entry name" value="S-adenosyl-L-methionine-dependent methyltransferases"/>
    <property type="match status" value="1"/>
</dbReference>
<dbReference type="Pfam" id="PF08704">
    <property type="entry name" value="GCD14"/>
    <property type="match status" value="1"/>
</dbReference>
<accession>A9A497</accession>
<keyword evidence="2" id="KW-0808">Transferase</keyword>
<feature type="binding site" evidence="5">
    <location>
        <position position="128"/>
    </location>
    <ligand>
        <name>S-adenosyl-L-methionine</name>
        <dbReference type="ChEBI" id="CHEBI:59789"/>
    </ligand>
</feature>
<reference evidence="8 9" key="1">
    <citation type="journal article" date="2010" name="Proc. Natl. Acad. Sci. U.S.A.">
        <title>Nitrosopumilus maritimus genome reveals unique mechanisms for nitrification and autotrophy in globally distributed marine crenarchaea.</title>
        <authorList>
            <person name="Walker C.B."/>
            <person name="de la Torre J.R."/>
            <person name="Klotz M.G."/>
            <person name="Urakawa H."/>
            <person name="Pinel N."/>
            <person name="Arp D.J."/>
            <person name="Brochier-Armanet C."/>
            <person name="Chain P.S."/>
            <person name="Chan P.P."/>
            <person name="Gollabgir A."/>
            <person name="Hemp J."/>
            <person name="Hugler M."/>
            <person name="Karr E.A."/>
            <person name="Konneke M."/>
            <person name="Shin M."/>
            <person name="Lawton T.J."/>
            <person name="Lowe T."/>
            <person name="Martens-Habbena W."/>
            <person name="Sayavedra-Soto L.A."/>
            <person name="Lang D."/>
            <person name="Sievert S.M."/>
            <person name="Rosenzweig A.C."/>
            <person name="Manning G."/>
            <person name="Stahl D.A."/>
        </authorList>
    </citation>
    <scope>NUCLEOTIDE SEQUENCE [LARGE SCALE GENOMIC DNA]</scope>
    <source>
        <strain evidence="8 9">SCM1</strain>
    </source>
</reference>
<dbReference type="FunFam" id="3.40.50.150:FF:000587">
    <property type="entry name" value="tRNA methyltransferase complex GCD14 subunit"/>
    <property type="match status" value="1"/>
</dbReference>
<dbReference type="GeneID" id="5774609"/>
<dbReference type="GO" id="GO:0030488">
    <property type="term" value="P:tRNA methylation"/>
    <property type="evidence" value="ECO:0000318"/>
    <property type="project" value="GO_Central"/>
</dbReference>
<organism evidence="8 9">
    <name type="scientific">Nitrosopumilus maritimus (strain SCM1)</name>
    <dbReference type="NCBI Taxonomy" id="436308"/>
    <lineage>
        <taxon>Archaea</taxon>
        <taxon>Nitrososphaerota</taxon>
        <taxon>Nitrososphaeria</taxon>
        <taxon>Nitrosopumilales</taxon>
        <taxon>Nitrosopumilaceae</taxon>
        <taxon>Nitrosopumilus</taxon>
    </lineage>
</organism>
<keyword evidence="4" id="KW-0819">tRNA processing</keyword>
<dbReference type="PANTHER" id="PTHR12133:SF2">
    <property type="entry name" value="TRNA (ADENINE(58)-N(1))-METHYLTRANSFERASE CATALYTIC SUBUNIT TRMT61A"/>
    <property type="match status" value="1"/>
</dbReference>
<evidence type="ECO:0000259" key="7">
    <source>
        <dbReference type="Pfam" id="PF08704"/>
    </source>
</evidence>
<proteinExistence type="predicted"/>
<sequence>MDKIKQNSPVLFYFNHSKKWLVKISKKDSLHTHIGVIKHSDAIGKEYGSRLITNKDKYVYLLKPTMYDYVMKIQHGTQIVYPKDIGYIIARAGIESGQKILEIGTGSGSLTSCVASIVKPRGHVYTFDVDENFMKIAEKNIEKAGVSKYVTQHNQDLKTAKKMPLKDMDVALIDLGDPWIVIPQVREMLKGSGSIFAICPTMNQLEKLTMTLVENEFTDIESTEHILRTIEAREGKTRHSFQGIGHTTYLCFARKAFFGRDAKKSSSKTSKPTSKTSKKTVKKAAKKTSKKTS</sequence>